<dbReference type="Pfam" id="PF00561">
    <property type="entry name" value="Abhydrolase_1"/>
    <property type="match status" value="1"/>
</dbReference>
<dbReference type="InterPro" id="IPR050266">
    <property type="entry name" value="AB_hydrolase_sf"/>
</dbReference>
<comment type="caution">
    <text evidence="2">The sequence shown here is derived from an EMBL/GenBank/DDBJ whole genome shotgun (WGS) entry which is preliminary data.</text>
</comment>
<dbReference type="Proteomes" id="UP001595826">
    <property type="component" value="Unassembled WGS sequence"/>
</dbReference>
<feature type="domain" description="AB hydrolase-1" evidence="1">
    <location>
        <begin position="21"/>
        <end position="246"/>
    </location>
</feature>
<dbReference type="PRINTS" id="PR00111">
    <property type="entry name" value="ABHYDROLASE"/>
</dbReference>
<dbReference type="SUPFAM" id="SSF53474">
    <property type="entry name" value="alpha/beta-Hydrolases"/>
    <property type="match status" value="1"/>
</dbReference>
<organism evidence="2 3">
    <name type="scientific">Polaribacter marinivivus</name>
    <dbReference type="NCBI Taxonomy" id="1524260"/>
    <lineage>
        <taxon>Bacteria</taxon>
        <taxon>Pseudomonadati</taxon>
        <taxon>Bacteroidota</taxon>
        <taxon>Flavobacteriia</taxon>
        <taxon>Flavobacteriales</taxon>
        <taxon>Flavobacteriaceae</taxon>
    </lineage>
</organism>
<dbReference type="InterPro" id="IPR029058">
    <property type="entry name" value="AB_hydrolase_fold"/>
</dbReference>
<protein>
    <submittedName>
        <fullName evidence="2">Alpha/beta fold hydrolase</fullName>
    </submittedName>
</protein>
<keyword evidence="3" id="KW-1185">Reference proteome</keyword>
<dbReference type="PANTHER" id="PTHR43798">
    <property type="entry name" value="MONOACYLGLYCEROL LIPASE"/>
    <property type="match status" value="1"/>
</dbReference>
<gene>
    <name evidence="2" type="ORF">ACFOWD_03120</name>
</gene>
<evidence type="ECO:0000313" key="3">
    <source>
        <dbReference type="Proteomes" id="UP001595826"/>
    </source>
</evidence>
<accession>A0ABV8R7C1</accession>
<name>A0ABV8R7C1_9FLAO</name>
<proteinExistence type="predicted"/>
<keyword evidence="2" id="KW-0378">Hydrolase</keyword>
<reference evidence="3" key="1">
    <citation type="journal article" date="2019" name="Int. J. Syst. Evol. Microbiol.">
        <title>The Global Catalogue of Microorganisms (GCM) 10K type strain sequencing project: providing services to taxonomists for standard genome sequencing and annotation.</title>
        <authorList>
            <consortium name="The Broad Institute Genomics Platform"/>
            <consortium name="The Broad Institute Genome Sequencing Center for Infectious Disease"/>
            <person name="Wu L."/>
            <person name="Ma J."/>
        </authorList>
    </citation>
    <scope>NUCLEOTIDE SEQUENCE [LARGE SCALE GENOMIC DNA]</scope>
    <source>
        <strain evidence="3">CECT 8655</strain>
    </source>
</reference>
<evidence type="ECO:0000313" key="2">
    <source>
        <dbReference type="EMBL" id="MFC4267887.1"/>
    </source>
</evidence>
<dbReference type="Gene3D" id="3.40.50.1820">
    <property type="entry name" value="alpha/beta hydrolase"/>
    <property type="match status" value="1"/>
</dbReference>
<dbReference type="GO" id="GO:0016787">
    <property type="term" value="F:hydrolase activity"/>
    <property type="evidence" value="ECO:0007669"/>
    <property type="project" value="UniProtKB-KW"/>
</dbReference>
<dbReference type="EMBL" id="JBHSCY010000001">
    <property type="protein sequence ID" value="MFC4267887.1"/>
    <property type="molecule type" value="Genomic_DNA"/>
</dbReference>
<dbReference type="InterPro" id="IPR000073">
    <property type="entry name" value="AB_hydrolase_1"/>
</dbReference>
<dbReference type="RefSeq" id="WP_377408034.1">
    <property type="nucleotide sequence ID" value="NZ_JBHSCY010000001.1"/>
</dbReference>
<sequence length="271" mass="30622">MQKSISFKNANISFSDVGKGPTVVLIHGFLENATMWNDITPHLTSKNRVITIDLLGHGKSDCLGYLHSMELFAESIDVILKHLRIRKCTLIGHSLGGYVALAFAEKHPQKVKGLCLLNSTSNEDSIERKELRARANKMVQTNFTNMVRMSFVNLFGPTSKERYKNEINLALQEALQTPIQGYLAANEGMRIRPNRNHVLANNTFKKLLVIGEKDPVLDYKTSLAEAKKTNTELVIFKNGHMSHIENKEELLQVLKGFILDFLNLKYVKQTL</sequence>
<evidence type="ECO:0000259" key="1">
    <source>
        <dbReference type="Pfam" id="PF00561"/>
    </source>
</evidence>